<evidence type="ECO:0000256" key="1">
    <source>
        <dbReference type="SAM" id="MobiDB-lite"/>
    </source>
</evidence>
<dbReference type="Proteomes" id="UP000801492">
    <property type="component" value="Unassembled WGS sequence"/>
</dbReference>
<organism evidence="3 4">
    <name type="scientific">Ignelater luminosus</name>
    <name type="common">Cucubano</name>
    <name type="synonym">Pyrophorus luminosus</name>
    <dbReference type="NCBI Taxonomy" id="2038154"/>
    <lineage>
        <taxon>Eukaryota</taxon>
        <taxon>Metazoa</taxon>
        <taxon>Ecdysozoa</taxon>
        <taxon>Arthropoda</taxon>
        <taxon>Hexapoda</taxon>
        <taxon>Insecta</taxon>
        <taxon>Pterygota</taxon>
        <taxon>Neoptera</taxon>
        <taxon>Endopterygota</taxon>
        <taxon>Coleoptera</taxon>
        <taxon>Polyphaga</taxon>
        <taxon>Elateriformia</taxon>
        <taxon>Elateroidea</taxon>
        <taxon>Elateridae</taxon>
        <taxon>Agrypninae</taxon>
        <taxon>Pyrophorini</taxon>
        <taxon>Ignelater</taxon>
    </lineage>
</organism>
<sequence length="217" mass="24015">MNGCHERIFNLDETGPETSHKTTHALKEVENLQSTWVRGGISAALYGVTESGWTQKFIFEKWLSAFADQAKNIAKPILLIFDRHGSHLTYNPTRIAREEQIIFLCLPPNTYHALQPMDAGAFGPMKGAWKNMLQSWSSSAGQPIIVPGPLAGQPVDHANVPNAPGPSPMKTLRDAYIQTMSPDQSQDVQAALKNPKMKRPRVQGNSEDVLTSKEIQE</sequence>
<evidence type="ECO:0000313" key="4">
    <source>
        <dbReference type="Proteomes" id="UP000801492"/>
    </source>
</evidence>
<reference evidence="3" key="1">
    <citation type="submission" date="2019-08" db="EMBL/GenBank/DDBJ databases">
        <title>The genome of the North American firefly Photinus pyralis.</title>
        <authorList>
            <consortium name="Photinus pyralis genome working group"/>
            <person name="Fallon T.R."/>
            <person name="Sander Lower S.E."/>
            <person name="Weng J.-K."/>
        </authorList>
    </citation>
    <scope>NUCLEOTIDE SEQUENCE</scope>
    <source>
        <strain evidence="3">TRF0915ILg1</strain>
        <tissue evidence="3">Whole body</tissue>
    </source>
</reference>
<gene>
    <name evidence="3" type="ORF">ILUMI_01950</name>
</gene>
<dbReference type="InterPro" id="IPR004875">
    <property type="entry name" value="DDE_SF_endonuclease_dom"/>
</dbReference>
<dbReference type="PANTHER" id="PTHR19303:SF74">
    <property type="entry name" value="POGO TRANSPOSABLE ELEMENT WITH KRAB DOMAIN"/>
    <property type="match status" value="1"/>
</dbReference>
<feature type="region of interest" description="Disordered" evidence="1">
    <location>
        <begin position="181"/>
        <end position="217"/>
    </location>
</feature>
<dbReference type="EMBL" id="VTPC01000816">
    <property type="protein sequence ID" value="KAF2904219.1"/>
    <property type="molecule type" value="Genomic_DNA"/>
</dbReference>
<evidence type="ECO:0000259" key="2">
    <source>
        <dbReference type="Pfam" id="PF03184"/>
    </source>
</evidence>
<keyword evidence="4" id="KW-1185">Reference proteome</keyword>
<dbReference type="GO" id="GO:0003677">
    <property type="term" value="F:DNA binding"/>
    <property type="evidence" value="ECO:0007669"/>
    <property type="project" value="TreeGrafter"/>
</dbReference>
<dbReference type="OrthoDB" id="6436443at2759"/>
<comment type="caution">
    <text evidence="3">The sequence shown here is derived from an EMBL/GenBank/DDBJ whole genome shotgun (WGS) entry which is preliminary data.</text>
</comment>
<accession>A0A8K0DHF4</accession>
<dbReference type="PANTHER" id="PTHR19303">
    <property type="entry name" value="TRANSPOSON"/>
    <property type="match status" value="1"/>
</dbReference>
<name>A0A8K0DHF4_IGNLU</name>
<dbReference type="AlphaFoldDB" id="A0A8K0DHF4"/>
<protein>
    <recommendedName>
        <fullName evidence="2">DDE-1 domain-containing protein</fullName>
    </recommendedName>
</protein>
<dbReference type="InterPro" id="IPR050863">
    <property type="entry name" value="CenT-Element_Derived"/>
</dbReference>
<proteinExistence type="predicted"/>
<evidence type="ECO:0000313" key="3">
    <source>
        <dbReference type="EMBL" id="KAF2904219.1"/>
    </source>
</evidence>
<dbReference type="Pfam" id="PF03184">
    <property type="entry name" value="DDE_1"/>
    <property type="match status" value="1"/>
</dbReference>
<dbReference type="GO" id="GO:0005634">
    <property type="term" value="C:nucleus"/>
    <property type="evidence" value="ECO:0007669"/>
    <property type="project" value="TreeGrafter"/>
</dbReference>
<feature type="domain" description="DDE-1" evidence="2">
    <location>
        <begin position="45"/>
        <end position="143"/>
    </location>
</feature>